<dbReference type="PRINTS" id="PR00116">
    <property type="entry name" value="ARGINASE"/>
</dbReference>
<keyword evidence="2" id="KW-0378">Hydrolase</keyword>
<evidence type="ECO:0000256" key="1">
    <source>
        <dbReference type="ARBA" id="ARBA00022723"/>
    </source>
</evidence>
<sequence>MLSKDEVIKRFDPSGPGTEGNIFGLPFSPEHAEVILIPTPWEVTVSYHSGTARGPKAILQASRQVDHFIKDIPDAWKLGVNMLPVSTNMLGESDKLRSWAKEHIARVERGEPVAADDAMLAKINEASENFNIYVKSTAQQYIREGKMVGLVGGDHSTPLGLLRALSEHHNRFGILQFDAHADLRRAYEGFTYSHASIMYNALKIPAVGRIVQVGIRDWCAEEMDVIGRAMGRVVTFFDEDLKARHYKGDTWDRICDDIIHHLPPLVYISFDIDGLDPKLCPNSGTPVPGGLEFQQVIYLLKKLVLARKKIIGFDLTEVAPGEDDDWDANVGARLLYQLCHWMGVSHGKLALK</sequence>
<evidence type="ECO:0000256" key="3">
    <source>
        <dbReference type="PROSITE-ProRule" id="PRU00742"/>
    </source>
</evidence>
<evidence type="ECO:0000313" key="4">
    <source>
        <dbReference type="EMBL" id="MBL0744055.1"/>
    </source>
</evidence>
<comment type="caution">
    <text evidence="4">The sequence shown here is derived from an EMBL/GenBank/DDBJ whole genome shotgun (WGS) entry which is preliminary data.</text>
</comment>
<gene>
    <name evidence="4" type="ORF">JI741_22670</name>
</gene>
<dbReference type="EMBL" id="JAERRB010000009">
    <property type="protein sequence ID" value="MBL0744055.1"/>
    <property type="molecule type" value="Genomic_DNA"/>
</dbReference>
<dbReference type="CDD" id="cd11593">
    <property type="entry name" value="Agmatinase-like_2"/>
    <property type="match status" value="1"/>
</dbReference>
<dbReference type="SUPFAM" id="SSF52768">
    <property type="entry name" value="Arginase/deacetylase"/>
    <property type="match status" value="1"/>
</dbReference>
<dbReference type="Proteomes" id="UP000613030">
    <property type="component" value="Unassembled WGS sequence"/>
</dbReference>
<protein>
    <submittedName>
        <fullName evidence="4">Agmatinase family protein</fullName>
    </submittedName>
</protein>
<dbReference type="InterPro" id="IPR023696">
    <property type="entry name" value="Ureohydrolase_dom_sf"/>
</dbReference>
<accession>A0ABS1KX69</accession>
<dbReference type="PIRSF" id="PIRSF036979">
    <property type="entry name" value="Arginase"/>
    <property type="match status" value="1"/>
</dbReference>
<organism evidence="4 5">
    <name type="scientific">Chryseolinea lacunae</name>
    <dbReference type="NCBI Taxonomy" id="2801331"/>
    <lineage>
        <taxon>Bacteria</taxon>
        <taxon>Pseudomonadati</taxon>
        <taxon>Bacteroidota</taxon>
        <taxon>Cytophagia</taxon>
        <taxon>Cytophagales</taxon>
        <taxon>Fulvivirgaceae</taxon>
        <taxon>Chryseolinea</taxon>
    </lineage>
</organism>
<proteinExistence type="inferred from homology"/>
<evidence type="ECO:0000313" key="5">
    <source>
        <dbReference type="Proteomes" id="UP000613030"/>
    </source>
</evidence>
<dbReference type="RefSeq" id="WP_202013705.1">
    <property type="nucleotide sequence ID" value="NZ_JAERRB010000009.1"/>
</dbReference>
<dbReference type="PROSITE" id="PS51409">
    <property type="entry name" value="ARGINASE_2"/>
    <property type="match status" value="1"/>
</dbReference>
<comment type="similarity">
    <text evidence="3">Belongs to the arginase family.</text>
</comment>
<keyword evidence="1" id="KW-0479">Metal-binding</keyword>
<name>A0ABS1KX69_9BACT</name>
<evidence type="ECO:0000256" key="2">
    <source>
        <dbReference type="ARBA" id="ARBA00022801"/>
    </source>
</evidence>
<dbReference type="InterPro" id="IPR006035">
    <property type="entry name" value="Ureohydrolase"/>
</dbReference>
<dbReference type="PANTHER" id="PTHR11358">
    <property type="entry name" value="ARGINASE/AGMATINASE"/>
    <property type="match status" value="1"/>
</dbReference>
<keyword evidence="5" id="KW-1185">Reference proteome</keyword>
<dbReference type="Gene3D" id="3.40.800.10">
    <property type="entry name" value="Ureohydrolase domain"/>
    <property type="match status" value="1"/>
</dbReference>
<dbReference type="Pfam" id="PF00491">
    <property type="entry name" value="Arginase"/>
    <property type="match status" value="1"/>
</dbReference>
<reference evidence="4 5" key="1">
    <citation type="submission" date="2021-01" db="EMBL/GenBank/DDBJ databases">
        <title>Chryseolinea sp. Jin1 Genome sequencing and assembly.</title>
        <authorList>
            <person name="Kim I."/>
        </authorList>
    </citation>
    <scope>NUCLEOTIDE SEQUENCE [LARGE SCALE GENOMIC DNA]</scope>
    <source>
        <strain evidence="4 5">Jin1</strain>
    </source>
</reference>
<dbReference type="PANTHER" id="PTHR11358:SF26">
    <property type="entry name" value="GUANIDINO ACID HYDROLASE, MITOCHONDRIAL"/>
    <property type="match status" value="1"/>
</dbReference>